<reference evidence="2 3" key="1">
    <citation type="journal article" date="2024" name="bioRxiv">
        <title>A reference genome for Trichogramma kaykai: A tiny desert-dwelling parasitoid wasp with competing sex-ratio distorters.</title>
        <authorList>
            <person name="Culotta J."/>
            <person name="Lindsey A.R."/>
        </authorList>
    </citation>
    <scope>NUCLEOTIDE SEQUENCE [LARGE SCALE GENOMIC DNA]</scope>
    <source>
        <strain evidence="2 3">KSX58</strain>
    </source>
</reference>
<dbReference type="PANTHER" id="PTHR47526">
    <property type="entry name" value="ATP-DEPENDENT DNA HELICASE"/>
    <property type="match status" value="1"/>
</dbReference>
<comment type="caution">
    <text evidence="2">The sequence shown here is derived from an EMBL/GenBank/DDBJ whole genome shotgun (WGS) entry which is preliminary data.</text>
</comment>
<evidence type="ECO:0000259" key="1">
    <source>
        <dbReference type="Pfam" id="PF09588"/>
    </source>
</evidence>
<dbReference type="InterPro" id="IPR019080">
    <property type="entry name" value="YqaJ_viral_recombinase"/>
</dbReference>
<dbReference type="PANTHER" id="PTHR47526:SF4">
    <property type="entry name" value="SWIM-TYPE DOMAIN-CONTAINING PROTEIN"/>
    <property type="match status" value="1"/>
</dbReference>
<protein>
    <recommendedName>
        <fullName evidence="1">YqaJ viral recombinase domain-containing protein</fullName>
    </recommendedName>
</protein>
<organism evidence="2 3">
    <name type="scientific">Trichogramma kaykai</name>
    <dbReference type="NCBI Taxonomy" id="54128"/>
    <lineage>
        <taxon>Eukaryota</taxon>
        <taxon>Metazoa</taxon>
        <taxon>Ecdysozoa</taxon>
        <taxon>Arthropoda</taxon>
        <taxon>Hexapoda</taxon>
        <taxon>Insecta</taxon>
        <taxon>Pterygota</taxon>
        <taxon>Neoptera</taxon>
        <taxon>Endopterygota</taxon>
        <taxon>Hymenoptera</taxon>
        <taxon>Apocrita</taxon>
        <taxon>Proctotrupomorpha</taxon>
        <taxon>Chalcidoidea</taxon>
        <taxon>Trichogrammatidae</taxon>
        <taxon>Trichogramma</taxon>
    </lineage>
</organism>
<dbReference type="Proteomes" id="UP001627154">
    <property type="component" value="Unassembled WGS sequence"/>
</dbReference>
<proteinExistence type="predicted"/>
<dbReference type="InterPro" id="IPR011604">
    <property type="entry name" value="PDDEXK-like_dom_sf"/>
</dbReference>
<feature type="domain" description="YqaJ viral recombinase" evidence="1">
    <location>
        <begin position="357"/>
        <end position="454"/>
    </location>
</feature>
<dbReference type="InterPro" id="IPR011335">
    <property type="entry name" value="Restrct_endonuc-II-like"/>
</dbReference>
<dbReference type="EMBL" id="JBJJXI010000092">
    <property type="protein sequence ID" value="KAL3394554.1"/>
    <property type="molecule type" value="Genomic_DNA"/>
</dbReference>
<dbReference type="GO" id="GO:0006281">
    <property type="term" value="P:DNA repair"/>
    <property type="evidence" value="ECO:0007669"/>
    <property type="project" value="UniProtKB-ARBA"/>
</dbReference>
<gene>
    <name evidence="2" type="ORF">TKK_011545</name>
</gene>
<name>A0ABD2WNU8_9HYME</name>
<keyword evidence="3" id="KW-1185">Reference proteome</keyword>
<evidence type="ECO:0000313" key="2">
    <source>
        <dbReference type="EMBL" id="KAL3394554.1"/>
    </source>
</evidence>
<accession>A0ABD2WNU8</accession>
<dbReference type="Pfam" id="PF09588">
    <property type="entry name" value="YqaJ"/>
    <property type="match status" value="1"/>
</dbReference>
<sequence length="519" mass="60113">MSEYAQKLSSEMRLRYCDKVKCIGGIDPYTITSIMFSEEKSTLPKVQILDMMSYFVFTHSVYTTQQLKALKSLEAHKYYTAGFVHSVKHVKINNHFVVLAKVKHSQKFNEKELLPWVILLDDGSVKTAYCNCMAGLGEACSHIAATVFYLIFQKDNTVSCTDKLSTWKAPKTASKKVEFKRVRDMDWSKNCVSYDASIRKNIVPLKGPSLEAFLNKVQEVTPKAAILRVIEPFSRQFAETGKTAVLPKSLANLVCQPDMLKMSLEDLRRIKMNFNTTKKQIDDVYDATIDRSHFDILYEQVAGRISDSTFMWACEDCVDKPSLTLVKTISYPAKAFMKLPNARYEFSRKEKALALYKQYYTEDHDNFKTYNPGLVICLRHPYFAALTDLLITCDCCGGGGCVEIKCPYELKTLSIKEFAKTNDSFLELCDDNYNLKKSHKYYYQIQFQMYCMDMQYCDFVIWSKKEFLVIRTEINREFLEINLLKAKTYHDQVIVPELIGKYFTRENDPNRPVKWTQYN</sequence>
<evidence type="ECO:0000313" key="3">
    <source>
        <dbReference type="Proteomes" id="UP001627154"/>
    </source>
</evidence>
<dbReference type="Gene3D" id="3.90.320.10">
    <property type="match status" value="1"/>
</dbReference>
<dbReference type="CDD" id="cd22343">
    <property type="entry name" value="PDDEXK_lambda_exonuclease-like"/>
    <property type="match status" value="1"/>
</dbReference>
<dbReference type="SUPFAM" id="SSF52980">
    <property type="entry name" value="Restriction endonuclease-like"/>
    <property type="match status" value="1"/>
</dbReference>
<dbReference type="AlphaFoldDB" id="A0ABD2WNU8"/>